<evidence type="ECO:0000313" key="1">
    <source>
        <dbReference type="EMBL" id="GEP11783.1"/>
    </source>
</evidence>
<comment type="caution">
    <text evidence="1">The sequence shown here is derived from an EMBL/GenBank/DDBJ whole genome shotgun (WGS) entry which is preliminary data.</text>
</comment>
<gene>
    <name evidence="1" type="ORF">MGN01_36280</name>
</gene>
<name>A0A512JPJ2_9HYPH</name>
<reference evidence="1 2" key="1">
    <citation type="submission" date="2019-07" db="EMBL/GenBank/DDBJ databases">
        <title>Whole genome shotgun sequence of Methylobacterium gnaphalii NBRC 107716.</title>
        <authorList>
            <person name="Hosoyama A."/>
            <person name="Uohara A."/>
            <person name="Ohji S."/>
            <person name="Ichikawa N."/>
        </authorList>
    </citation>
    <scope>NUCLEOTIDE SEQUENCE [LARGE SCALE GENOMIC DNA]</scope>
    <source>
        <strain evidence="1 2">NBRC 107716</strain>
    </source>
</reference>
<accession>A0A512JPJ2</accession>
<dbReference type="AlphaFoldDB" id="A0A512JPJ2"/>
<dbReference type="EMBL" id="BJZV01000023">
    <property type="protein sequence ID" value="GEP11783.1"/>
    <property type="molecule type" value="Genomic_DNA"/>
</dbReference>
<organism evidence="1 2">
    <name type="scientific">Methylobacterium gnaphalii</name>
    <dbReference type="NCBI Taxonomy" id="1010610"/>
    <lineage>
        <taxon>Bacteria</taxon>
        <taxon>Pseudomonadati</taxon>
        <taxon>Pseudomonadota</taxon>
        <taxon>Alphaproteobacteria</taxon>
        <taxon>Hyphomicrobiales</taxon>
        <taxon>Methylobacteriaceae</taxon>
        <taxon>Methylobacterium</taxon>
    </lineage>
</organism>
<protein>
    <submittedName>
        <fullName evidence="1">Uncharacterized protein</fullName>
    </submittedName>
</protein>
<keyword evidence="2" id="KW-1185">Reference proteome</keyword>
<proteinExistence type="predicted"/>
<sequence length="56" mass="6001">MRLPDRMHLREAARELSALPALKAERDQLAAEVVALRARKPGHSGALPAVVSPSSC</sequence>
<evidence type="ECO:0000313" key="2">
    <source>
        <dbReference type="Proteomes" id="UP000321750"/>
    </source>
</evidence>
<dbReference type="Proteomes" id="UP000321750">
    <property type="component" value="Unassembled WGS sequence"/>
</dbReference>